<dbReference type="InterPro" id="IPR017941">
    <property type="entry name" value="Rieske_2Fe-2S"/>
</dbReference>
<evidence type="ECO:0000256" key="2">
    <source>
        <dbReference type="ARBA" id="ARBA00022723"/>
    </source>
</evidence>
<evidence type="ECO:0000256" key="4">
    <source>
        <dbReference type="ARBA" id="ARBA00023014"/>
    </source>
</evidence>
<dbReference type="InterPro" id="IPR036922">
    <property type="entry name" value="Rieske_2Fe-2S_sf"/>
</dbReference>
<dbReference type="GO" id="GO:0004497">
    <property type="term" value="F:monooxygenase activity"/>
    <property type="evidence" value="ECO:0007669"/>
    <property type="project" value="UniProtKB-ARBA"/>
</dbReference>
<evidence type="ECO:0000256" key="1">
    <source>
        <dbReference type="ARBA" id="ARBA00022714"/>
    </source>
</evidence>
<protein>
    <submittedName>
        <fullName evidence="6">Nitrite reductase/ring-hydroxylating ferredoxin subunit</fullName>
    </submittedName>
</protein>
<gene>
    <name evidence="6" type="ORF">EV186_1021025</name>
</gene>
<dbReference type="CDD" id="cd03467">
    <property type="entry name" value="Rieske"/>
    <property type="match status" value="1"/>
</dbReference>
<keyword evidence="2" id="KW-0479">Metal-binding</keyword>
<keyword evidence="1" id="KW-0001">2Fe-2S</keyword>
<accession>A0A4R6SJI2</accession>
<dbReference type="SUPFAM" id="SSF50022">
    <property type="entry name" value="ISP domain"/>
    <property type="match status" value="1"/>
</dbReference>
<dbReference type="EMBL" id="SNXZ01000002">
    <property type="protein sequence ID" value="TDQ01158.1"/>
    <property type="molecule type" value="Genomic_DNA"/>
</dbReference>
<sequence>MALVAPGAVLAACSTDSDSGGSPSDGAVKPGGVLAKVSDVPVGGGVLVDAGGRKLLLVQPTAGTVNAFDPACPHQGFTVSPPAGGTIVCPGHGSTFDAASGAVTKGPATSGLKQVPVKVSGGNVLAA</sequence>
<keyword evidence="3" id="KW-0408">Iron</keyword>
<dbReference type="GO" id="GO:0016705">
    <property type="term" value="F:oxidoreductase activity, acting on paired donors, with incorporation or reduction of molecular oxygen"/>
    <property type="evidence" value="ECO:0007669"/>
    <property type="project" value="UniProtKB-ARBA"/>
</dbReference>
<dbReference type="Pfam" id="PF00355">
    <property type="entry name" value="Rieske"/>
    <property type="match status" value="1"/>
</dbReference>
<evidence type="ECO:0000313" key="7">
    <source>
        <dbReference type="Proteomes" id="UP000295444"/>
    </source>
</evidence>
<dbReference type="AlphaFoldDB" id="A0A4R6SJI2"/>
<organism evidence="6 7">
    <name type="scientific">Labedaea rhizosphaerae</name>
    <dbReference type="NCBI Taxonomy" id="598644"/>
    <lineage>
        <taxon>Bacteria</taxon>
        <taxon>Bacillati</taxon>
        <taxon>Actinomycetota</taxon>
        <taxon>Actinomycetes</taxon>
        <taxon>Pseudonocardiales</taxon>
        <taxon>Pseudonocardiaceae</taxon>
        <taxon>Labedaea</taxon>
    </lineage>
</organism>
<dbReference type="Proteomes" id="UP000295444">
    <property type="component" value="Unassembled WGS sequence"/>
</dbReference>
<keyword evidence="7" id="KW-1185">Reference proteome</keyword>
<dbReference type="GO" id="GO:0046872">
    <property type="term" value="F:metal ion binding"/>
    <property type="evidence" value="ECO:0007669"/>
    <property type="project" value="UniProtKB-KW"/>
</dbReference>
<proteinExistence type="predicted"/>
<keyword evidence="4" id="KW-0411">Iron-sulfur</keyword>
<feature type="domain" description="Rieske" evidence="5">
    <location>
        <begin position="32"/>
        <end position="126"/>
    </location>
</feature>
<evidence type="ECO:0000256" key="3">
    <source>
        <dbReference type="ARBA" id="ARBA00023004"/>
    </source>
</evidence>
<dbReference type="Gene3D" id="2.102.10.10">
    <property type="entry name" value="Rieske [2Fe-2S] iron-sulphur domain"/>
    <property type="match status" value="1"/>
</dbReference>
<name>A0A4R6SJI2_LABRH</name>
<dbReference type="GO" id="GO:0051537">
    <property type="term" value="F:2 iron, 2 sulfur cluster binding"/>
    <property type="evidence" value="ECO:0007669"/>
    <property type="project" value="UniProtKB-KW"/>
</dbReference>
<dbReference type="PROSITE" id="PS51296">
    <property type="entry name" value="RIESKE"/>
    <property type="match status" value="1"/>
</dbReference>
<dbReference type="OrthoDB" id="25106at2"/>
<evidence type="ECO:0000259" key="5">
    <source>
        <dbReference type="PROSITE" id="PS51296"/>
    </source>
</evidence>
<reference evidence="6 7" key="1">
    <citation type="submission" date="2019-03" db="EMBL/GenBank/DDBJ databases">
        <title>Genomic Encyclopedia of Type Strains, Phase IV (KMG-IV): sequencing the most valuable type-strain genomes for metagenomic binning, comparative biology and taxonomic classification.</title>
        <authorList>
            <person name="Goeker M."/>
        </authorList>
    </citation>
    <scope>NUCLEOTIDE SEQUENCE [LARGE SCALE GENOMIC DNA]</scope>
    <source>
        <strain evidence="6 7">DSM 45361</strain>
    </source>
</reference>
<evidence type="ECO:0000313" key="6">
    <source>
        <dbReference type="EMBL" id="TDQ01158.1"/>
    </source>
</evidence>
<comment type="caution">
    <text evidence="6">The sequence shown here is derived from an EMBL/GenBank/DDBJ whole genome shotgun (WGS) entry which is preliminary data.</text>
</comment>